<dbReference type="InterPro" id="IPR012677">
    <property type="entry name" value="Nucleotide-bd_a/b_plait_sf"/>
</dbReference>
<evidence type="ECO:0000313" key="9">
    <source>
        <dbReference type="Proteomes" id="UP000824998"/>
    </source>
</evidence>
<organism evidence="8 9">
    <name type="scientific">Amylocarpus encephaloides</name>
    <dbReference type="NCBI Taxonomy" id="45428"/>
    <lineage>
        <taxon>Eukaryota</taxon>
        <taxon>Fungi</taxon>
        <taxon>Dikarya</taxon>
        <taxon>Ascomycota</taxon>
        <taxon>Pezizomycotina</taxon>
        <taxon>Leotiomycetes</taxon>
        <taxon>Helotiales</taxon>
        <taxon>Helotiales incertae sedis</taxon>
        <taxon>Amylocarpus</taxon>
    </lineage>
</organism>
<dbReference type="GO" id="GO:0045727">
    <property type="term" value="P:positive regulation of translation"/>
    <property type="evidence" value="ECO:0007669"/>
    <property type="project" value="TreeGrafter"/>
</dbReference>
<dbReference type="CDD" id="cd00590">
    <property type="entry name" value="RRM_SF"/>
    <property type="match status" value="1"/>
</dbReference>
<dbReference type="InterPro" id="IPR005120">
    <property type="entry name" value="UPF3_dom"/>
</dbReference>
<dbReference type="GO" id="GO:0000184">
    <property type="term" value="P:nuclear-transcribed mRNA catabolic process, nonsense-mediated decay"/>
    <property type="evidence" value="ECO:0007669"/>
    <property type="project" value="UniProtKB-KW"/>
</dbReference>
<keyword evidence="3" id="KW-0866">Nonsense-mediated mRNA decay</keyword>
<evidence type="ECO:0000256" key="1">
    <source>
        <dbReference type="ARBA" id="ARBA00004123"/>
    </source>
</evidence>
<evidence type="ECO:0000256" key="2">
    <source>
        <dbReference type="ARBA" id="ARBA00005991"/>
    </source>
</evidence>
<feature type="region of interest" description="Disordered" evidence="6">
    <location>
        <begin position="352"/>
        <end position="457"/>
    </location>
</feature>
<evidence type="ECO:0000313" key="8">
    <source>
        <dbReference type="EMBL" id="KAG9234286.1"/>
    </source>
</evidence>
<dbReference type="OrthoDB" id="18087at2759"/>
<dbReference type="CDD" id="cd12455">
    <property type="entry name" value="RRM_like_Smg4_UPF3"/>
    <property type="match status" value="1"/>
</dbReference>
<comment type="caution">
    <text evidence="8">The sequence shown here is derived from an EMBL/GenBank/DDBJ whole genome shotgun (WGS) entry which is preliminary data.</text>
</comment>
<dbReference type="SUPFAM" id="SSF54928">
    <property type="entry name" value="RNA-binding domain, RBD"/>
    <property type="match status" value="2"/>
</dbReference>
<feature type="region of interest" description="Disordered" evidence="6">
    <location>
        <begin position="277"/>
        <end position="308"/>
    </location>
</feature>
<keyword evidence="4" id="KW-0539">Nucleus</keyword>
<protein>
    <submittedName>
        <fullName evidence="8">Regulator of nonsense transcripts 3A</fullName>
    </submittedName>
</protein>
<dbReference type="Proteomes" id="UP000824998">
    <property type="component" value="Unassembled WGS sequence"/>
</dbReference>
<proteinExistence type="inferred from homology"/>
<dbReference type="GO" id="GO:0005737">
    <property type="term" value="C:cytoplasm"/>
    <property type="evidence" value="ECO:0007669"/>
    <property type="project" value="TreeGrafter"/>
</dbReference>
<evidence type="ECO:0000256" key="5">
    <source>
        <dbReference type="PROSITE-ProRule" id="PRU00176"/>
    </source>
</evidence>
<sequence>MVAFSAQASGRSEANGILPVTASQTATTGNSSKSSGAKPPAPRLKIVIRRLPPGLTESEFSTILSEEWKLGQGKVDYFRYNIGKDSKDPSKPSRPSRAYLHLTNESHIPTLSETVRQAVFEDAQNTFTHSCLIGPPSVEFAPYGRIPGGRRRVDARAGTIDQDPEFMAFLEGLANPVTPEKTGAEAIGDGTSGKQEKVTTTPLVQYLKDKKANKSKEAAVKAAKKQEAQIAKGKGAKESAASTEDTKKKGKEAKVGKLVEKAAKEAIKVLNRETLSKQAADSTGRKPEFSASESSTHPKLDLGRVPNRQRGSVIAAHIRMLQRDLGLSPAQAHRQVRRDTVDAQKAALATKAATETNDAATLISQPPTIPTAPKAIATQASSRRSRAKASSSNESGTSKGSSTAGPSTATPPTPVVLLKKTDTGPPPPATTTSTIQTGKLVPAASARKSQSTAAPSEGATQAFIKHANPSQGVTESLLTEAMEKFGTVSTVEIDKRKGFAYVDFVDAASLKNAMAANPIAVAQGTVQVMQRKGTALPPEKKPVHQPHQAPHIPNRGGRGGRGGIGGRRGGRGGGRGGNAVQAPTYAPTGPAVK</sequence>
<feature type="region of interest" description="Disordered" evidence="6">
    <location>
        <begin position="227"/>
        <end position="253"/>
    </location>
</feature>
<keyword evidence="9" id="KW-1185">Reference proteome</keyword>
<gene>
    <name evidence="8" type="ORF">BJ875DRAFT_461899</name>
</gene>
<dbReference type="PANTHER" id="PTHR13112">
    <property type="entry name" value="UPF3 REGULATOR OF NONSENSE TRANSCRIPTS-LIKE PROTEIN"/>
    <property type="match status" value="1"/>
</dbReference>
<comment type="subcellular location">
    <subcellularLocation>
        <location evidence="1">Nucleus</location>
    </subcellularLocation>
</comment>
<dbReference type="InterPro" id="IPR035979">
    <property type="entry name" value="RBD_domain_sf"/>
</dbReference>
<dbReference type="GO" id="GO:0003729">
    <property type="term" value="F:mRNA binding"/>
    <property type="evidence" value="ECO:0007669"/>
    <property type="project" value="TreeGrafter"/>
</dbReference>
<evidence type="ECO:0000256" key="4">
    <source>
        <dbReference type="ARBA" id="ARBA00023242"/>
    </source>
</evidence>
<dbReference type="InterPro" id="IPR000504">
    <property type="entry name" value="RRM_dom"/>
</dbReference>
<reference evidence="8" key="1">
    <citation type="journal article" date="2021" name="IMA Fungus">
        <title>Genomic characterization of three marine fungi, including Emericellopsis atlantica sp. nov. with signatures of a generalist lifestyle and marine biomass degradation.</title>
        <authorList>
            <person name="Hagestad O.C."/>
            <person name="Hou L."/>
            <person name="Andersen J.H."/>
            <person name="Hansen E.H."/>
            <person name="Altermark B."/>
            <person name="Li C."/>
            <person name="Kuhnert E."/>
            <person name="Cox R.J."/>
            <person name="Crous P.W."/>
            <person name="Spatafora J.W."/>
            <person name="Lail K."/>
            <person name="Amirebrahimi M."/>
            <person name="Lipzen A."/>
            <person name="Pangilinan J."/>
            <person name="Andreopoulos W."/>
            <person name="Hayes R.D."/>
            <person name="Ng V."/>
            <person name="Grigoriev I.V."/>
            <person name="Jackson S.A."/>
            <person name="Sutton T.D.S."/>
            <person name="Dobson A.D.W."/>
            <person name="Rama T."/>
        </authorList>
    </citation>
    <scope>NUCLEOTIDE SEQUENCE</scope>
    <source>
        <strain evidence="8">TRa018bII</strain>
    </source>
</reference>
<dbReference type="InterPro" id="IPR039722">
    <property type="entry name" value="Upf3"/>
</dbReference>
<feature type="domain" description="RRM" evidence="7">
    <location>
        <begin position="460"/>
        <end position="543"/>
    </location>
</feature>
<dbReference type="GO" id="GO:0005730">
    <property type="term" value="C:nucleolus"/>
    <property type="evidence" value="ECO:0007669"/>
    <property type="project" value="TreeGrafter"/>
</dbReference>
<accession>A0A9P8C6Q6</accession>
<dbReference type="Gene3D" id="3.30.70.330">
    <property type="match status" value="2"/>
</dbReference>
<dbReference type="PROSITE" id="PS50102">
    <property type="entry name" value="RRM"/>
    <property type="match status" value="1"/>
</dbReference>
<dbReference type="AlphaFoldDB" id="A0A9P8C6Q6"/>
<feature type="compositionally biased region" description="Low complexity" evidence="6">
    <location>
        <begin position="371"/>
        <end position="408"/>
    </location>
</feature>
<evidence type="ECO:0000256" key="6">
    <source>
        <dbReference type="SAM" id="MobiDB-lite"/>
    </source>
</evidence>
<feature type="region of interest" description="Disordered" evidence="6">
    <location>
        <begin position="1"/>
        <end position="44"/>
    </location>
</feature>
<dbReference type="Pfam" id="PF03467">
    <property type="entry name" value="Smg4_UPF3"/>
    <property type="match status" value="1"/>
</dbReference>
<dbReference type="SMART" id="SM00360">
    <property type="entry name" value="RRM"/>
    <property type="match status" value="1"/>
</dbReference>
<feature type="compositionally biased region" description="Basic and acidic residues" evidence="6">
    <location>
        <begin position="244"/>
        <end position="253"/>
    </location>
</feature>
<feature type="compositionally biased region" description="Polar residues" evidence="6">
    <location>
        <begin position="1"/>
        <end position="12"/>
    </location>
</feature>
<dbReference type="FunFam" id="3.30.70.330:FF:000637">
    <property type="entry name" value="Nonsense-mediated mRNA decay protein Upf3, putative"/>
    <property type="match status" value="1"/>
</dbReference>
<feature type="compositionally biased region" description="Gly residues" evidence="6">
    <location>
        <begin position="556"/>
        <end position="577"/>
    </location>
</feature>
<feature type="region of interest" description="Disordered" evidence="6">
    <location>
        <begin position="536"/>
        <end position="593"/>
    </location>
</feature>
<keyword evidence="5" id="KW-0694">RNA-binding</keyword>
<evidence type="ECO:0000256" key="3">
    <source>
        <dbReference type="ARBA" id="ARBA00023161"/>
    </source>
</evidence>
<feature type="compositionally biased region" description="Polar residues" evidence="6">
    <location>
        <begin position="21"/>
        <end position="30"/>
    </location>
</feature>
<comment type="similarity">
    <text evidence="2">Belongs to the RENT3 family.</text>
</comment>
<name>A0A9P8C6Q6_9HELO</name>
<feature type="compositionally biased region" description="Polar residues" evidence="6">
    <location>
        <begin position="355"/>
        <end position="364"/>
    </location>
</feature>
<evidence type="ECO:0000259" key="7">
    <source>
        <dbReference type="PROSITE" id="PS50102"/>
    </source>
</evidence>
<dbReference type="EMBL" id="MU251468">
    <property type="protein sequence ID" value="KAG9234286.1"/>
    <property type="molecule type" value="Genomic_DNA"/>
</dbReference>
<dbReference type="Pfam" id="PF00076">
    <property type="entry name" value="RRM_1"/>
    <property type="match status" value="1"/>
</dbReference>
<dbReference type="PANTHER" id="PTHR13112:SF0">
    <property type="entry name" value="FI21285P1"/>
    <property type="match status" value="1"/>
</dbReference>
<feature type="compositionally biased region" description="Low complexity" evidence="6">
    <location>
        <begin position="228"/>
        <end position="242"/>
    </location>
</feature>